<evidence type="ECO:0000313" key="2">
    <source>
        <dbReference type="EMBL" id="MFD2024784.1"/>
    </source>
</evidence>
<dbReference type="Proteomes" id="UP001597338">
    <property type="component" value="Unassembled WGS sequence"/>
</dbReference>
<reference evidence="3" key="1">
    <citation type="journal article" date="2019" name="Int. J. Syst. Evol. Microbiol.">
        <title>The Global Catalogue of Microorganisms (GCM) 10K type strain sequencing project: providing services to taxonomists for standard genome sequencing and annotation.</title>
        <authorList>
            <consortium name="The Broad Institute Genomics Platform"/>
            <consortium name="The Broad Institute Genome Sequencing Center for Infectious Disease"/>
            <person name="Wu L."/>
            <person name="Ma J."/>
        </authorList>
    </citation>
    <scope>NUCLEOTIDE SEQUENCE [LARGE SCALE GENOMIC DNA]</scope>
    <source>
        <strain evidence="3">CCM 7043</strain>
    </source>
</reference>
<dbReference type="EMBL" id="JBHUHF010000001">
    <property type="protein sequence ID" value="MFD2024784.1"/>
    <property type="molecule type" value="Genomic_DNA"/>
</dbReference>
<organism evidence="2 3">
    <name type="scientific">Promicromonospora aerolata</name>
    <dbReference type="NCBI Taxonomy" id="195749"/>
    <lineage>
        <taxon>Bacteria</taxon>
        <taxon>Bacillati</taxon>
        <taxon>Actinomycetota</taxon>
        <taxon>Actinomycetes</taxon>
        <taxon>Micrococcales</taxon>
        <taxon>Promicromonosporaceae</taxon>
        <taxon>Promicromonospora</taxon>
    </lineage>
</organism>
<evidence type="ECO:0000313" key="3">
    <source>
        <dbReference type="Proteomes" id="UP001597338"/>
    </source>
</evidence>
<name>A0ABW4V3A1_9MICO</name>
<feature type="region of interest" description="Disordered" evidence="1">
    <location>
        <begin position="1"/>
        <end position="30"/>
    </location>
</feature>
<dbReference type="RefSeq" id="WP_377196709.1">
    <property type="nucleotide sequence ID" value="NZ_JBHUHF010000001.1"/>
</dbReference>
<feature type="compositionally biased region" description="Pro residues" evidence="1">
    <location>
        <begin position="158"/>
        <end position="172"/>
    </location>
</feature>
<accession>A0ABW4V3A1</accession>
<evidence type="ECO:0000256" key="1">
    <source>
        <dbReference type="SAM" id="MobiDB-lite"/>
    </source>
</evidence>
<feature type="region of interest" description="Disordered" evidence="1">
    <location>
        <begin position="76"/>
        <end position="177"/>
    </location>
</feature>
<keyword evidence="3" id="KW-1185">Reference proteome</keyword>
<protein>
    <submittedName>
        <fullName evidence="2">Uncharacterized protein</fullName>
    </submittedName>
</protein>
<sequence length="238" mass="23766">MADGTDKPVTDGSSTDSPGAVHPPNTDPGRVARIVAALRAAHAAQAASAAAGTAAAVPADVAAADVATVDTAADTAADTSPVDAAGSVELPDAPAPRRETSGVRSTRPPVPGLRWDPGSRYRASRLANRPVPQPPPAGPAAPAAAGPLPAAPSSAAAPVPPPPTPPPPPAPPALAGRLFRGPARRTGVFEREIWYPVTPSSRVPRDVSEALVAAVERYRKGSISTSGLVRAIGRAHAA</sequence>
<comment type="caution">
    <text evidence="2">The sequence shown here is derived from an EMBL/GenBank/DDBJ whole genome shotgun (WGS) entry which is preliminary data.</text>
</comment>
<feature type="compositionally biased region" description="Low complexity" evidence="1">
    <location>
        <begin position="76"/>
        <end position="85"/>
    </location>
</feature>
<gene>
    <name evidence="2" type="ORF">ACFSL2_04605</name>
</gene>
<feature type="compositionally biased region" description="Low complexity" evidence="1">
    <location>
        <begin position="140"/>
        <end position="157"/>
    </location>
</feature>
<proteinExistence type="predicted"/>